<dbReference type="InterPro" id="IPR003593">
    <property type="entry name" value="AAA+_ATPase"/>
</dbReference>
<sequence length="280" mass="30355">MMREKKLDAAGGAKKGAKRGSKEGVGAPAAPEILRLEGIRKSFNGTEVLHGVDLMVRRGEVVAVLGPSGSGKTTLLRCANLLDRADSGTLELDGGRHDLARATAREAAAIRRRTGFVFQGYNLFRNRTVLGNVCEGLVTARRMPRAQAEERAHACLRHVGMDDRCDAYPAQLSGGQQQRVAIARAMATSPEVMYFDEPTSALDPELTGEVLSVMRRLAEDGMTMLVVTHEMGFARNVADRVVFMEGGAVVAEAPAREFFEHPANDRVRAFLAVLNQHGED</sequence>
<dbReference type="EMBL" id="JAUDDZ010000006">
    <property type="protein sequence ID" value="MDM8274946.1"/>
    <property type="molecule type" value="Genomic_DNA"/>
</dbReference>
<dbReference type="PROSITE" id="PS00211">
    <property type="entry name" value="ABC_TRANSPORTER_1"/>
    <property type="match status" value="1"/>
</dbReference>
<dbReference type="PANTHER" id="PTHR43166">
    <property type="entry name" value="AMINO ACID IMPORT ATP-BINDING PROTEIN"/>
    <property type="match status" value="1"/>
</dbReference>
<feature type="region of interest" description="Disordered" evidence="7">
    <location>
        <begin position="1"/>
        <end position="26"/>
    </location>
</feature>
<dbReference type="Pfam" id="PF00005">
    <property type="entry name" value="ABC_tran"/>
    <property type="match status" value="1"/>
</dbReference>
<evidence type="ECO:0000313" key="10">
    <source>
        <dbReference type="Proteomes" id="UP001529421"/>
    </source>
</evidence>
<evidence type="ECO:0000256" key="6">
    <source>
        <dbReference type="ARBA" id="ARBA00023136"/>
    </source>
</evidence>
<dbReference type="PROSITE" id="PS50893">
    <property type="entry name" value="ABC_TRANSPORTER_2"/>
    <property type="match status" value="1"/>
</dbReference>
<dbReference type="InterPro" id="IPR003439">
    <property type="entry name" value="ABC_transporter-like_ATP-bd"/>
</dbReference>
<evidence type="ECO:0000256" key="3">
    <source>
        <dbReference type="ARBA" id="ARBA00022475"/>
    </source>
</evidence>
<dbReference type="PANTHER" id="PTHR43166:SF35">
    <property type="entry name" value="L-CYSTINE IMPORT ATP-BINDING PROTEIN TCYN"/>
    <property type="match status" value="1"/>
</dbReference>
<keyword evidence="6" id="KW-0472">Membrane</keyword>
<evidence type="ECO:0000259" key="8">
    <source>
        <dbReference type="PROSITE" id="PS50893"/>
    </source>
</evidence>
<organism evidence="9 10">
    <name type="scientific">Enorma phocaeensis</name>
    <dbReference type="NCBI Taxonomy" id="1871019"/>
    <lineage>
        <taxon>Bacteria</taxon>
        <taxon>Bacillati</taxon>
        <taxon>Actinomycetota</taxon>
        <taxon>Coriobacteriia</taxon>
        <taxon>Coriobacteriales</taxon>
        <taxon>Coriobacteriaceae</taxon>
        <taxon>Enorma</taxon>
    </lineage>
</organism>
<evidence type="ECO:0000256" key="1">
    <source>
        <dbReference type="ARBA" id="ARBA00004202"/>
    </source>
</evidence>
<evidence type="ECO:0000256" key="2">
    <source>
        <dbReference type="ARBA" id="ARBA00022448"/>
    </source>
</evidence>
<comment type="caution">
    <text evidence="9">The sequence shown here is derived from an EMBL/GenBank/DDBJ whole genome shotgun (WGS) entry which is preliminary data.</text>
</comment>
<reference evidence="10" key="1">
    <citation type="submission" date="2023-06" db="EMBL/GenBank/DDBJ databases">
        <title>Identification and characterization of horizontal gene transfer across gut microbiota members of farm animals based on homology search.</title>
        <authorList>
            <person name="Zeman M."/>
            <person name="Kubasova T."/>
            <person name="Jahodarova E."/>
            <person name="Nykrynova M."/>
            <person name="Rychlik I."/>
        </authorList>
    </citation>
    <scope>NUCLEOTIDE SEQUENCE [LARGE SCALE GENOMIC DNA]</scope>
    <source>
        <strain evidence="10">154_Feed</strain>
    </source>
</reference>
<dbReference type="InterPro" id="IPR017871">
    <property type="entry name" value="ABC_transporter-like_CS"/>
</dbReference>
<keyword evidence="10" id="KW-1185">Reference proteome</keyword>
<dbReference type="Proteomes" id="UP001529421">
    <property type="component" value="Unassembled WGS sequence"/>
</dbReference>
<protein>
    <submittedName>
        <fullName evidence="9">Amino acid ABC transporter ATP-binding protein</fullName>
    </submittedName>
</protein>
<keyword evidence="3" id="KW-1003">Cell membrane</keyword>
<keyword evidence="5 9" id="KW-0067">ATP-binding</keyword>
<dbReference type="GO" id="GO:0005524">
    <property type="term" value="F:ATP binding"/>
    <property type="evidence" value="ECO:0007669"/>
    <property type="project" value="UniProtKB-KW"/>
</dbReference>
<feature type="domain" description="ABC transporter" evidence="8">
    <location>
        <begin position="34"/>
        <end position="271"/>
    </location>
</feature>
<comment type="subcellular location">
    <subcellularLocation>
        <location evidence="1">Cell membrane</location>
        <topology evidence="1">Peripheral membrane protein</topology>
    </subcellularLocation>
</comment>
<dbReference type="InterPro" id="IPR027417">
    <property type="entry name" value="P-loop_NTPase"/>
</dbReference>
<name>A0ABT7V8W7_9ACTN</name>
<dbReference type="PIRSF" id="PIRSF039085">
    <property type="entry name" value="ABC_ATPase_HisP"/>
    <property type="match status" value="1"/>
</dbReference>
<dbReference type="Gene3D" id="3.40.50.300">
    <property type="entry name" value="P-loop containing nucleotide triphosphate hydrolases"/>
    <property type="match status" value="1"/>
</dbReference>
<proteinExistence type="predicted"/>
<gene>
    <name evidence="9" type="ORF">QUW28_05455</name>
</gene>
<dbReference type="InterPro" id="IPR030679">
    <property type="entry name" value="ABC_ATPase_HisP-typ"/>
</dbReference>
<evidence type="ECO:0000256" key="5">
    <source>
        <dbReference type="ARBA" id="ARBA00022840"/>
    </source>
</evidence>
<dbReference type="SUPFAM" id="SSF52540">
    <property type="entry name" value="P-loop containing nucleoside triphosphate hydrolases"/>
    <property type="match status" value="1"/>
</dbReference>
<evidence type="ECO:0000256" key="4">
    <source>
        <dbReference type="ARBA" id="ARBA00022741"/>
    </source>
</evidence>
<keyword evidence="2" id="KW-0813">Transport</keyword>
<evidence type="ECO:0000313" key="9">
    <source>
        <dbReference type="EMBL" id="MDM8274946.1"/>
    </source>
</evidence>
<dbReference type="SMART" id="SM00382">
    <property type="entry name" value="AAA"/>
    <property type="match status" value="1"/>
</dbReference>
<dbReference type="InterPro" id="IPR050086">
    <property type="entry name" value="MetN_ABC_transporter-like"/>
</dbReference>
<keyword evidence="4" id="KW-0547">Nucleotide-binding</keyword>
<accession>A0ABT7V8W7</accession>
<evidence type="ECO:0000256" key="7">
    <source>
        <dbReference type="SAM" id="MobiDB-lite"/>
    </source>
</evidence>